<accession>W0RBF2</accession>
<dbReference type="InParanoid" id="W0RBF2"/>
<dbReference type="Proteomes" id="UP000019151">
    <property type="component" value="Chromosome"/>
</dbReference>
<dbReference type="AlphaFoldDB" id="W0RBF2"/>
<dbReference type="Gene3D" id="3.40.50.150">
    <property type="entry name" value="Vaccinia Virus protein VP39"/>
    <property type="match status" value="1"/>
</dbReference>
<evidence type="ECO:0000259" key="1">
    <source>
        <dbReference type="Pfam" id="PF13649"/>
    </source>
</evidence>
<dbReference type="OrthoDB" id="9788660at2"/>
<dbReference type="SUPFAM" id="SSF53335">
    <property type="entry name" value="S-adenosyl-L-methionine-dependent methyltransferases"/>
    <property type="match status" value="1"/>
</dbReference>
<name>W0RBF2_9BACT</name>
<keyword evidence="2" id="KW-0489">Methyltransferase</keyword>
<dbReference type="GO" id="GO:0032259">
    <property type="term" value="P:methylation"/>
    <property type="evidence" value="ECO:0007669"/>
    <property type="project" value="UniProtKB-KW"/>
</dbReference>
<dbReference type="GO" id="GO:0008168">
    <property type="term" value="F:methyltransferase activity"/>
    <property type="evidence" value="ECO:0007669"/>
    <property type="project" value="UniProtKB-KW"/>
</dbReference>
<dbReference type="CDD" id="cd02440">
    <property type="entry name" value="AdoMet_MTases"/>
    <property type="match status" value="1"/>
</dbReference>
<proteinExistence type="predicted"/>
<dbReference type="Pfam" id="PF13649">
    <property type="entry name" value="Methyltransf_25"/>
    <property type="match status" value="1"/>
</dbReference>
<dbReference type="PANTHER" id="PTHR12843:SF5">
    <property type="entry name" value="EEF1A LYSINE METHYLTRANSFERASE 2"/>
    <property type="match status" value="1"/>
</dbReference>
<gene>
    <name evidence="2" type="ORF">J421_0594</name>
</gene>
<dbReference type="PANTHER" id="PTHR12843">
    <property type="entry name" value="PROTEIN-LYSINE N-METHYLTRANSFERASE METTL10"/>
    <property type="match status" value="1"/>
</dbReference>
<keyword evidence="2" id="KW-0808">Transferase</keyword>
<evidence type="ECO:0000313" key="2">
    <source>
        <dbReference type="EMBL" id="AHG88131.1"/>
    </source>
</evidence>
<reference evidence="2 3" key="1">
    <citation type="journal article" date="2014" name="Genome Announc.">
        <title>Genome Sequence and Methylome of Soil Bacterium Gemmatirosa kalamazoonensis KBS708T, a Member of the Rarely Cultivated Gemmatimonadetes Phylum.</title>
        <authorList>
            <person name="Debruyn J.M."/>
            <person name="Radosevich M."/>
            <person name="Wommack K.E."/>
            <person name="Polson S.W."/>
            <person name="Hauser L.J."/>
            <person name="Fawaz M.N."/>
            <person name="Korlach J."/>
            <person name="Tsai Y.C."/>
        </authorList>
    </citation>
    <scope>NUCLEOTIDE SEQUENCE [LARGE SCALE GENOMIC DNA]</scope>
    <source>
        <strain evidence="2 3">KBS708</strain>
    </source>
</reference>
<dbReference type="InterPro" id="IPR029063">
    <property type="entry name" value="SAM-dependent_MTases_sf"/>
</dbReference>
<dbReference type="RefSeq" id="WP_025409675.1">
    <property type="nucleotide sequence ID" value="NZ_CP007128.1"/>
</dbReference>
<dbReference type="InterPro" id="IPR041698">
    <property type="entry name" value="Methyltransf_25"/>
</dbReference>
<dbReference type="HOGENOM" id="CLU_082414_0_0_0"/>
<dbReference type="EMBL" id="CP007128">
    <property type="protein sequence ID" value="AHG88131.1"/>
    <property type="molecule type" value="Genomic_DNA"/>
</dbReference>
<protein>
    <submittedName>
        <fullName evidence="2">Methyltransferase type 12</fullName>
    </submittedName>
</protein>
<sequence length="213" mass="22778">MDLHAHWDGIYRTKDLTELSWQQSDAALSLACIQEMAPDRTAAVIDVGGGASPLVDGLLAAGYRDVTVLDLAPSALARARERLGAEGAGQVAWLAADVCAAPLAPGRYDVWHDRAVFHFLTEAAERAAYVAQVRRAVRPGGLVLVATFAEDGPARCSGLPVARYSAAALHGAFGEDFALLRQLREVHHTPWGAPQPFTYCLCRYTPTADRAAA</sequence>
<dbReference type="KEGG" id="gba:J421_0594"/>
<evidence type="ECO:0000313" key="3">
    <source>
        <dbReference type="Proteomes" id="UP000019151"/>
    </source>
</evidence>
<feature type="domain" description="Methyltransferase" evidence="1">
    <location>
        <begin position="44"/>
        <end position="141"/>
    </location>
</feature>
<keyword evidence="3" id="KW-1185">Reference proteome</keyword>
<dbReference type="STRING" id="861299.J421_0594"/>
<dbReference type="eggNOG" id="COG0500">
    <property type="taxonomic scope" value="Bacteria"/>
</dbReference>
<organism evidence="2 3">
    <name type="scientific">Gemmatirosa kalamazoonensis</name>
    <dbReference type="NCBI Taxonomy" id="861299"/>
    <lineage>
        <taxon>Bacteria</taxon>
        <taxon>Pseudomonadati</taxon>
        <taxon>Gemmatimonadota</taxon>
        <taxon>Gemmatimonadia</taxon>
        <taxon>Gemmatimonadales</taxon>
        <taxon>Gemmatimonadaceae</taxon>
        <taxon>Gemmatirosa</taxon>
    </lineage>
</organism>